<dbReference type="AlphaFoldDB" id="A0A7S3JR13"/>
<proteinExistence type="predicted"/>
<name>A0A7S3JR13_9STRA</name>
<sequence>MIFGAVNALQVTPSTKSFKGKQVSFSEKKERTVMPAVMNTNLFSFPGLSSKVKDEKVISRDFRLAAATWGLAAYLDSLEPSIALTLGSFFNIAAVIFCVQLIRIDFFFGEKEFGIKASTAWTGLKERQKTTGENYVLGGKNLWKYKDVVNYECFPKNSPIPILLYFKETGTPKDKWTVGPGRWANTPDALARGAKPGMVHFFPAVVSPQQFKQGFKDHGCPHID</sequence>
<dbReference type="InterPro" id="IPR021467">
    <property type="entry name" value="DUF3119"/>
</dbReference>
<dbReference type="EMBL" id="HBIJ01004160">
    <property type="protein sequence ID" value="CAE0362214.1"/>
    <property type="molecule type" value="Transcribed_RNA"/>
</dbReference>
<evidence type="ECO:0000313" key="1">
    <source>
        <dbReference type="EMBL" id="CAE0362214.1"/>
    </source>
</evidence>
<accession>A0A7S3JR13</accession>
<dbReference type="PANTHER" id="PTHR35550">
    <property type="match status" value="1"/>
</dbReference>
<dbReference type="Pfam" id="PF11317">
    <property type="entry name" value="DUF3119"/>
    <property type="match status" value="1"/>
</dbReference>
<protein>
    <submittedName>
        <fullName evidence="1">Uncharacterized protein</fullName>
    </submittedName>
</protein>
<dbReference type="PANTHER" id="PTHR35550:SF2">
    <property type="entry name" value="OS05G0401200 PROTEIN"/>
    <property type="match status" value="1"/>
</dbReference>
<gene>
    <name evidence="1" type="ORF">ALAG00032_LOCUS2955</name>
</gene>
<reference evidence="1" key="1">
    <citation type="submission" date="2021-01" db="EMBL/GenBank/DDBJ databases">
        <authorList>
            <person name="Corre E."/>
            <person name="Pelletier E."/>
            <person name="Niang G."/>
            <person name="Scheremetjew M."/>
            <person name="Finn R."/>
            <person name="Kale V."/>
            <person name="Holt S."/>
            <person name="Cochrane G."/>
            <person name="Meng A."/>
            <person name="Brown T."/>
            <person name="Cohen L."/>
        </authorList>
    </citation>
    <scope>NUCLEOTIDE SEQUENCE</scope>
    <source>
        <strain evidence="1">CCMP1510</strain>
    </source>
</reference>
<organism evidence="1">
    <name type="scientific">Aureoumbra lagunensis</name>
    <dbReference type="NCBI Taxonomy" id="44058"/>
    <lineage>
        <taxon>Eukaryota</taxon>
        <taxon>Sar</taxon>
        <taxon>Stramenopiles</taxon>
        <taxon>Ochrophyta</taxon>
        <taxon>Pelagophyceae</taxon>
        <taxon>Pelagomonadales</taxon>
        <taxon>Aureoumbra</taxon>
    </lineage>
</organism>